<protein>
    <submittedName>
        <fullName evidence="1">Uncharacterized protein</fullName>
    </submittedName>
</protein>
<sequence length="210" mass="22907">MAATAASESRATKQTVEQTVIAEVNAGHNLYIVGKGTLRPIYYVPISYVNLASANNKSTYDIVRDNNLKAQIESKLGDLDIVRSIVKQDVLATMVNIMQVATNYVGLKEQARIVFRVVMNDGTYIDFFLNPLDTTADAQENTARTASGQLIPENSQQAVGSWTAQGSDNLGQMADHMGKIGASVEYVGEGNFVNSITCTPQRCIVERQIR</sequence>
<dbReference type="EMBL" id="BNBA01000043">
    <property type="protein sequence ID" value="GHH60228.1"/>
    <property type="molecule type" value="Genomic_DNA"/>
</dbReference>
<evidence type="ECO:0000313" key="2">
    <source>
        <dbReference type="Proteomes" id="UP000623958"/>
    </source>
</evidence>
<reference evidence="1" key="2">
    <citation type="submission" date="2020-09" db="EMBL/GenBank/DDBJ databases">
        <authorList>
            <person name="Sun Q."/>
            <person name="Ohkuma M."/>
        </authorList>
    </citation>
    <scope>NUCLEOTIDE SEQUENCE</scope>
    <source>
        <strain evidence="1">JCM 13306</strain>
    </source>
</reference>
<reference evidence="1" key="1">
    <citation type="journal article" date="2014" name="Int. J. Syst. Evol. Microbiol.">
        <title>Complete genome sequence of Corynebacterium casei LMG S-19264T (=DSM 44701T), isolated from a smear-ripened cheese.</title>
        <authorList>
            <consortium name="US DOE Joint Genome Institute (JGI-PGF)"/>
            <person name="Walter F."/>
            <person name="Albersmeier A."/>
            <person name="Kalinowski J."/>
            <person name="Ruckert C."/>
        </authorList>
    </citation>
    <scope>NUCLEOTIDE SEQUENCE</scope>
    <source>
        <strain evidence="1">JCM 13306</strain>
    </source>
</reference>
<gene>
    <name evidence="1" type="ORF">GCM10009090_35360</name>
</gene>
<comment type="caution">
    <text evidence="1">The sequence shown here is derived from an EMBL/GenBank/DDBJ whole genome shotgun (WGS) entry which is preliminary data.</text>
</comment>
<organism evidence="1 2">
    <name type="scientific">Xanthomonas boreopolis</name>
    <dbReference type="NCBI Taxonomy" id="86183"/>
    <lineage>
        <taxon>Bacteria</taxon>
        <taxon>Pseudomonadati</taxon>
        <taxon>Pseudomonadota</taxon>
        <taxon>Gammaproteobacteria</taxon>
        <taxon>Lysobacterales</taxon>
        <taxon>Lysobacteraceae</taxon>
        <taxon>Xanthomonas</taxon>
    </lineage>
</organism>
<dbReference type="AlphaFoldDB" id="A0A919KKL1"/>
<name>A0A919KKL1_9XANT</name>
<proteinExistence type="predicted"/>
<accession>A0A919KKL1</accession>
<keyword evidence="2" id="KW-1185">Reference proteome</keyword>
<evidence type="ECO:0000313" key="1">
    <source>
        <dbReference type="EMBL" id="GHH60228.1"/>
    </source>
</evidence>
<dbReference type="Proteomes" id="UP000623958">
    <property type="component" value="Unassembled WGS sequence"/>
</dbReference>